<comment type="caution">
    <text evidence="1">The sequence shown here is derived from an EMBL/GenBank/DDBJ whole genome shotgun (WGS) entry which is preliminary data.</text>
</comment>
<evidence type="ECO:0000313" key="1">
    <source>
        <dbReference type="EMBL" id="EPY07238.1"/>
    </source>
</evidence>
<dbReference type="AlphaFoldDB" id="S9SSW5"/>
<organism evidence="1 2">
    <name type="scientific">Paenibacillus alvei TS-15</name>
    <dbReference type="NCBI Taxonomy" id="1117108"/>
    <lineage>
        <taxon>Bacteria</taxon>
        <taxon>Bacillati</taxon>
        <taxon>Bacillota</taxon>
        <taxon>Bacilli</taxon>
        <taxon>Bacillales</taxon>
        <taxon>Paenibacillaceae</taxon>
        <taxon>Paenibacillus</taxon>
    </lineage>
</organism>
<evidence type="ECO:0000313" key="2">
    <source>
        <dbReference type="Proteomes" id="UP000015344"/>
    </source>
</evidence>
<dbReference type="Proteomes" id="UP000015344">
    <property type="component" value="Unassembled WGS sequence"/>
</dbReference>
<gene>
    <name evidence="1" type="ORF">PAALTS15_10599</name>
</gene>
<protein>
    <submittedName>
        <fullName evidence="1">Uncharacterized protein</fullName>
    </submittedName>
</protein>
<proteinExistence type="predicted"/>
<accession>S9SSW5</accession>
<sequence>MNRLFRLVADERIANRAEPNMMTPGTMRQLEDEAGVEEQPLVFPIRERNAVEYVDYMDRPMPLLSDRVKRLIELYMPELRWRPVILTDMKRERQEVYWMTSLPRLCCLSPDSEFHKDGGLKRLVLEGKRNYRPLFQVDGIRERVWIANLALAESLLRRDVYGVHFIEIELDQKLGHEFDAEKGE</sequence>
<dbReference type="eggNOG" id="ENOG5032T4R">
    <property type="taxonomic scope" value="Bacteria"/>
</dbReference>
<reference evidence="1 2" key="1">
    <citation type="submission" date="2013-05" db="EMBL/GenBank/DDBJ databases">
        <authorList>
            <person name="Strain E.A."/>
            <person name="Brown E."/>
            <person name="Allard M.W."/>
            <person name="Luo Y.L."/>
        </authorList>
    </citation>
    <scope>NUCLEOTIDE SEQUENCE [LARGE SCALE GENOMIC DNA]</scope>
    <source>
        <strain evidence="1 2">TS-15</strain>
    </source>
</reference>
<dbReference type="EMBL" id="ATMT01000044">
    <property type="protein sequence ID" value="EPY07238.1"/>
    <property type="molecule type" value="Genomic_DNA"/>
</dbReference>
<dbReference type="RefSeq" id="WP_021259526.1">
    <property type="nucleotide sequence ID" value="NZ_ATMT01000044.1"/>
</dbReference>
<name>S9SSW5_PAEAL</name>
<dbReference type="PATRIC" id="fig|1117108.3.peg.2199"/>